<organism evidence="13 14">
    <name type="scientific">Halovenus carboxidivorans</name>
    <dbReference type="NCBI Taxonomy" id="2692199"/>
    <lineage>
        <taxon>Archaea</taxon>
        <taxon>Methanobacteriati</taxon>
        <taxon>Methanobacteriota</taxon>
        <taxon>Stenosarchaea group</taxon>
        <taxon>Halobacteria</taxon>
        <taxon>Halobacteriales</taxon>
        <taxon>Haloarculaceae</taxon>
        <taxon>Halovenus</taxon>
    </lineage>
</organism>
<dbReference type="InterPro" id="IPR003594">
    <property type="entry name" value="HATPase_dom"/>
</dbReference>
<protein>
    <recommendedName>
        <fullName evidence="2">histidine kinase</fullName>
        <ecNumber evidence="2">2.7.13.3</ecNumber>
    </recommendedName>
</protein>
<keyword evidence="6" id="KW-0902">Two-component regulatory system</keyword>
<dbReference type="SUPFAM" id="SSF55781">
    <property type="entry name" value="GAF domain-like"/>
    <property type="match status" value="1"/>
</dbReference>
<dbReference type="Gene3D" id="1.10.287.130">
    <property type="match status" value="1"/>
</dbReference>
<dbReference type="InterPro" id="IPR036890">
    <property type="entry name" value="HATPase_C_sf"/>
</dbReference>
<evidence type="ECO:0000259" key="11">
    <source>
        <dbReference type="PROSITE" id="PS50112"/>
    </source>
</evidence>
<sequence length="762" mass="85426">MNGTGGQIDVLYVDEPDATRRLSDSLEAAEERITVRSERTVADGLAALAAEPIDCIIAEYDLPDRTGIEFLTSVRDDHGDLPFVLYTENGSEQVASEAISAGVTDYLRKEPGTDQSVMVANKIRNAVEAQRAERERRRQLDAIESAQEGISILDSDGQYIYVNEAYADLYGYTREEMHGEHWELVYQDEDVAEIRDSVLETVERQGYWEGTTTGLRADGTTFVEDHVLALTDNGELVCTVRDITDRTERERELERTRDLLDQTERIADVGGWEIDTETMEVFWTDHLFEIIGREGSEEPPLEDALEVYYGSDKQVVEEAVNRALETGEPFDVEVRFERSDGELRWLHVQGTPTVEDGEVTTLRGAVKDVTERKAREEVLREMYEIISDREQTFEEQVRSLLDLGRRELGTQYGTLSQIHGDEYLFEIVAGEDDRIHQGDQVPLEATNCERVAETEETVVLGDVAEDAPEETERAGYQEMGICSYIGAPVHVNDEVYGTFCFYDTETRTQEFSEWEQTLVDLMSRWASHELERSKTTEQLEAKNEQLEQFASIVSHDLRNPLNVASLRLELAMDECDSDHLREVEQAHGRMKQLIEDLLDLALEGETVDETIPVTLESLVDHCRQHVDTRGGRLTVLEDRTLEADESRLQQLFENLVRNSVEHGTPNGRSGAGATAGGETEGVSITVGPLADGFYVEDDGPGIDPEDRENIFEPGFSTSDDGTGFGLSIVEQVATAHGWEVAVTESSTGGARFEITGVEFVED</sequence>
<evidence type="ECO:0000259" key="10">
    <source>
        <dbReference type="PROSITE" id="PS50110"/>
    </source>
</evidence>
<proteinExistence type="predicted"/>
<dbReference type="CDD" id="cd00156">
    <property type="entry name" value="REC"/>
    <property type="match status" value="1"/>
</dbReference>
<evidence type="ECO:0000256" key="7">
    <source>
        <dbReference type="PROSITE-ProRule" id="PRU00169"/>
    </source>
</evidence>
<comment type="caution">
    <text evidence="13">The sequence shown here is derived from an EMBL/GenBank/DDBJ whole genome shotgun (WGS) entry which is preliminary data.</text>
</comment>
<dbReference type="Pfam" id="PF00512">
    <property type="entry name" value="HisKA"/>
    <property type="match status" value="1"/>
</dbReference>
<comment type="catalytic activity">
    <reaction evidence="1">
        <text>ATP + protein L-histidine = ADP + protein N-phospho-L-histidine.</text>
        <dbReference type="EC" id="2.7.13.3"/>
    </reaction>
</comment>
<dbReference type="SUPFAM" id="SSF52172">
    <property type="entry name" value="CheY-like"/>
    <property type="match status" value="1"/>
</dbReference>
<dbReference type="PANTHER" id="PTHR43711">
    <property type="entry name" value="TWO-COMPONENT HISTIDINE KINASE"/>
    <property type="match status" value="1"/>
</dbReference>
<accession>A0A6B0TBR8</accession>
<evidence type="ECO:0000256" key="5">
    <source>
        <dbReference type="ARBA" id="ARBA00022777"/>
    </source>
</evidence>
<feature type="domain" description="PAC" evidence="12">
    <location>
        <begin position="330"/>
        <end position="381"/>
    </location>
</feature>
<dbReference type="Pfam" id="PF08448">
    <property type="entry name" value="PAS_4"/>
    <property type="match status" value="1"/>
</dbReference>
<dbReference type="InterPro" id="IPR000700">
    <property type="entry name" value="PAS-assoc_C"/>
</dbReference>
<evidence type="ECO:0000256" key="8">
    <source>
        <dbReference type="SAM" id="MobiDB-lite"/>
    </source>
</evidence>
<dbReference type="PROSITE" id="PS50110">
    <property type="entry name" value="RESPONSE_REGULATORY"/>
    <property type="match status" value="1"/>
</dbReference>
<dbReference type="Gene3D" id="3.30.450.20">
    <property type="entry name" value="PAS domain"/>
    <property type="match status" value="2"/>
</dbReference>
<dbReference type="PRINTS" id="PR00344">
    <property type="entry name" value="BCTRLSENSOR"/>
</dbReference>
<dbReference type="InterPro" id="IPR001610">
    <property type="entry name" value="PAC"/>
</dbReference>
<evidence type="ECO:0000256" key="1">
    <source>
        <dbReference type="ARBA" id="ARBA00000085"/>
    </source>
</evidence>
<dbReference type="RefSeq" id="WP_159764459.1">
    <property type="nucleotide sequence ID" value="NZ_WUUT01000004.1"/>
</dbReference>
<evidence type="ECO:0000259" key="12">
    <source>
        <dbReference type="PROSITE" id="PS50113"/>
    </source>
</evidence>
<reference evidence="13 14" key="1">
    <citation type="submission" date="2019-12" db="EMBL/GenBank/DDBJ databases">
        <title>Isolation and characterization of three novel carbon monoxide-oxidizing members of Halobacteria from salione crusts and soils.</title>
        <authorList>
            <person name="Myers M.R."/>
            <person name="King G.M."/>
        </authorList>
    </citation>
    <scope>NUCLEOTIDE SEQUENCE [LARGE SCALE GENOMIC DNA]</scope>
    <source>
        <strain evidence="13 14">WSH3</strain>
    </source>
</reference>
<dbReference type="InterPro" id="IPR004358">
    <property type="entry name" value="Sig_transdc_His_kin-like_C"/>
</dbReference>
<dbReference type="CDD" id="cd00082">
    <property type="entry name" value="HisKA"/>
    <property type="match status" value="1"/>
</dbReference>
<feature type="region of interest" description="Disordered" evidence="8">
    <location>
        <begin position="660"/>
        <end position="680"/>
    </location>
</feature>
<dbReference type="Gene3D" id="3.40.50.2300">
    <property type="match status" value="1"/>
</dbReference>
<comment type="caution">
    <text evidence="7">Lacks conserved residue(s) required for the propagation of feature annotation.</text>
</comment>
<dbReference type="CDD" id="cd00130">
    <property type="entry name" value="PAS"/>
    <property type="match status" value="2"/>
</dbReference>
<dbReference type="Pfam" id="PF08447">
    <property type="entry name" value="PAS_3"/>
    <property type="match status" value="1"/>
</dbReference>
<evidence type="ECO:0000259" key="9">
    <source>
        <dbReference type="PROSITE" id="PS50109"/>
    </source>
</evidence>
<dbReference type="Gene3D" id="2.10.70.100">
    <property type="match status" value="1"/>
</dbReference>
<keyword evidence="14" id="KW-1185">Reference proteome</keyword>
<dbReference type="SMART" id="SM00091">
    <property type="entry name" value="PAS"/>
    <property type="match status" value="2"/>
</dbReference>
<dbReference type="InterPro" id="IPR013656">
    <property type="entry name" value="PAS_4"/>
</dbReference>
<dbReference type="InterPro" id="IPR036097">
    <property type="entry name" value="HisK_dim/P_sf"/>
</dbReference>
<evidence type="ECO:0000256" key="2">
    <source>
        <dbReference type="ARBA" id="ARBA00012438"/>
    </source>
</evidence>
<dbReference type="Gene3D" id="3.30.565.10">
    <property type="entry name" value="Histidine kinase-like ATPase, C-terminal domain"/>
    <property type="match status" value="1"/>
</dbReference>
<dbReference type="EMBL" id="WUUT01000004">
    <property type="protein sequence ID" value="MXR52340.1"/>
    <property type="molecule type" value="Genomic_DNA"/>
</dbReference>
<evidence type="ECO:0000256" key="6">
    <source>
        <dbReference type="ARBA" id="ARBA00023012"/>
    </source>
</evidence>
<dbReference type="InterPro" id="IPR029016">
    <property type="entry name" value="GAF-like_dom_sf"/>
</dbReference>
<evidence type="ECO:0000256" key="4">
    <source>
        <dbReference type="ARBA" id="ARBA00022679"/>
    </source>
</evidence>
<dbReference type="SMART" id="SM00065">
    <property type="entry name" value="GAF"/>
    <property type="match status" value="1"/>
</dbReference>
<dbReference type="SMART" id="SM00388">
    <property type="entry name" value="HisKA"/>
    <property type="match status" value="1"/>
</dbReference>
<dbReference type="SMART" id="SM00086">
    <property type="entry name" value="PAC"/>
    <property type="match status" value="2"/>
</dbReference>
<dbReference type="InterPro" id="IPR001789">
    <property type="entry name" value="Sig_transdc_resp-reg_receiver"/>
</dbReference>
<dbReference type="NCBIfam" id="TIGR00229">
    <property type="entry name" value="sensory_box"/>
    <property type="match status" value="2"/>
</dbReference>
<dbReference type="InterPro" id="IPR013655">
    <property type="entry name" value="PAS_fold_3"/>
</dbReference>
<dbReference type="InterPro" id="IPR000014">
    <property type="entry name" value="PAS"/>
</dbReference>
<dbReference type="InterPro" id="IPR011006">
    <property type="entry name" value="CheY-like_superfamily"/>
</dbReference>
<dbReference type="Proteomes" id="UP000466535">
    <property type="component" value="Unassembled WGS sequence"/>
</dbReference>
<dbReference type="SUPFAM" id="SSF55874">
    <property type="entry name" value="ATPase domain of HSP90 chaperone/DNA topoisomerase II/histidine kinase"/>
    <property type="match status" value="1"/>
</dbReference>
<keyword evidence="4" id="KW-0808">Transferase</keyword>
<gene>
    <name evidence="13" type="ORF">GRX03_12090</name>
</gene>
<feature type="domain" description="Histidine kinase" evidence="9">
    <location>
        <begin position="552"/>
        <end position="755"/>
    </location>
</feature>
<feature type="domain" description="Response regulatory" evidence="10">
    <location>
        <begin position="9"/>
        <end position="124"/>
    </location>
</feature>
<evidence type="ECO:0000313" key="14">
    <source>
        <dbReference type="Proteomes" id="UP000466535"/>
    </source>
</evidence>
<feature type="domain" description="PAS" evidence="11">
    <location>
        <begin position="135"/>
        <end position="205"/>
    </location>
</feature>
<dbReference type="GO" id="GO:0000155">
    <property type="term" value="F:phosphorelay sensor kinase activity"/>
    <property type="evidence" value="ECO:0007669"/>
    <property type="project" value="InterPro"/>
</dbReference>
<dbReference type="OrthoDB" id="8127at2157"/>
<dbReference type="InterPro" id="IPR035965">
    <property type="entry name" value="PAS-like_dom_sf"/>
</dbReference>
<keyword evidence="3" id="KW-0597">Phosphoprotein</keyword>
<dbReference type="PROSITE" id="PS50112">
    <property type="entry name" value="PAS"/>
    <property type="match status" value="1"/>
</dbReference>
<dbReference type="InterPro" id="IPR005467">
    <property type="entry name" value="His_kinase_dom"/>
</dbReference>
<dbReference type="PROSITE" id="PS50113">
    <property type="entry name" value="PAC"/>
    <property type="match status" value="1"/>
</dbReference>
<dbReference type="PROSITE" id="PS50109">
    <property type="entry name" value="HIS_KIN"/>
    <property type="match status" value="1"/>
</dbReference>
<dbReference type="Pfam" id="PF02518">
    <property type="entry name" value="HATPase_c"/>
    <property type="match status" value="1"/>
</dbReference>
<dbReference type="CDD" id="cd00075">
    <property type="entry name" value="HATPase"/>
    <property type="match status" value="1"/>
</dbReference>
<evidence type="ECO:0000313" key="13">
    <source>
        <dbReference type="EMBL" id="MXR52340.1"/>
    </source>
</evidence>
<dbReference type="PANTHER" id="PTHR43711:SF1">
    <property type="entry name" value="HISTIDINE KINASE 1"/>
    <property type="match status" value="1"/>
</dbReference>
<dbReference type="AlphaFoldDB" id="A0A6B0TBR8"/>
<dbReference type="InterPro" id="IPR003661">
    <property type="entry name" value="HisK_dim/P_dom"/>
</dbReference>
<dbReference type="SMART" id="SM00448">
    <property type="entry name" value="REC"/>
    <property type="match status" value="1"/>
</dbReference>
<keyword evidence="5" id="KW-0418">Kinase</keyword>
<name>A0A6B0TBR8_9EURY</name>
<dbReference type="SUPFAM" id="SSF55785">
    <property type="entry name" value="PYP-like sensor domain (PAS domain)"/>
    <property type="match status" value="2"/>
</dbReference>
<dbReference type="Gene3D" id="3.30.450.40">
    <property type="match status" value="1"/>
</dbReference>
<dbReference type="InterPro" id="IPR003018">
    <property type="entry name" value="GAF"/>
</dbReference>
<dbReference type="EC" id="2.7.13.3" evidence="2"/>
<evidence type="ECO:0000256" key="3">
    <source>
        <dbReference type="ARBA" id="ARBA00022553"/>
    </source>
</evidence>
<dbReference type="Pfam" id="PF00072">
    <property type="entry name" value="Response_reg"/>
    <property type="match status" value="1"/>
</dbReference>
<dbReference type="SMART" id="SM00387">
    <property type="entry name" value="HATPase_c"/>
    <property type="match status" value="1"/>
</dbReference>
<feature type="compositionally biased region" description="Gly residues" evidence="8">
    <location>
        <begin position="669"/>
        <end position="679"/>
    </location>
</feature>
<dbReference type="SUPFAM" id="SSF47384">
    <property type="entry name" value="Homodimeric domain of signal transducing histidine kinase"/>
    <property type="match status" value="1"/>
</dbReference>
<dbReference type="Pfam" id="PF01590">
    <property type="entry name" value="GAF"/>
    <property type="match status" value="1"/>
</dbReference>
<dbReference type="InterPro" id="IPR050736">
    <property type="entry name" value="Sensor_HK_Regulatory"/>
</dbReference>